<dbReference type="InParanoid" id="A0A0C3BXU9"/>
<dbReference type="Proteomes" id="UP000054166">
    <property type="component" value="Unassembled WGS sequence"/>
</dbReference>
<feature type="region of interest" description="Disordered" evidence="1">
    <location>
        <begin position="96"/>
        <end position="174"/>
    </location>
</feature>
<proteinExistence type="predicted"/>
<sequence>MAEAVKIEQKLASRVVKARPGKGIDPGCGQTGEPIQLGQLFPRNLADEQTILMVLEKNMYKPGQTAECSSTENEVYAVGCTGTWPGETGVTMMEKSKYETSKQDGYPRRRLPNEDHGRQGRVNDTGGLAAGAGTLEPMTRATDGSNLSGYLGDKPDVSKWGRSPLEMGWAGSAK</sequence>
<dbReference type="AlphaFoldDB" id="A0A0C3BXU9"/>
<evidence type="ECO:0000313" key="2">
    <source>
        <dbReference type="EMBL" id="KIM91383.1"/>
    </source>
</evidence>
<protein>
    <submittedName>
        <fullName evidence="2">Uncharacterized protein</fullName>
    </submittedName>
</protein>
<name>A0A0C3BXU9_PILCF</name>
<reference evidence="3" key="2">
    <citation type="submission" date="2015-01" db="EMBL/GenBank/DDBJ databases">
        <title>Evolutionary Origins and Diversification of the Mycorrhizal Mutualists.</title>
        <authorList>
            <consortium name="DOE Joint Genome Institute"/>
            <consortium name="Mycorrhizal Genomics Consortium"/>
            <person name="Kohler A."/>
            <person name="Kuo A."/>
            <person name="Nagy L.G."/>
            <person name="Floudas D."/>
            <person name="Copeland A."/>
            <person name="Barry K.W."/>
            <person name="Cichocki N."/>
            <person name="Veneault-Fourrey C."/>
            <person name="LaButti K."/>
            <person name="Lindquist E.A."/>
            <person name="Lipzen A."/>
            <person name="Lundell T."/>
            <person name="Morin E."/>
            <person name="Murat C."/>
            <person name="Riley R."/>
            <person name="Ohm R."/>
            <person name="Sun H."/>
            <person name="Tunlid A."/>
            <person name="Henrissat B."/>
            <person name="Grigoriev I.V."/>
            <person name="Hibbett D.S."/>
            <person name="Martin F."/>
        </authorList>
    </citation>
    <scope>NUCLEOTIDE SEQUENCE [LARGE SCALE GENOMIC DNA]</scope>
    <source>
        <strain evidence="3">F 1598</strain>
    </source>
</reference>
<organism evidence="2 3">
    <name type="scientific">Piloderma croceum (strain F 1598)</name>
    <dbReference type="NCBI Taxonomy" id="765440"/>
    <lineage>
        <taxon>Eukaryota</taxon>
        <taxon>Fungi</taxon>
        <taxon>Dikarya</taxon>
        <taxon>Basidiomycota</taxon>
        <taxon>Agaricomycotina</taxon>
        <taxon>Agaricomycetes</taxon>
        <taxon>Agaricomycetidae</taxon>
        <taxon>Atheliales</taxon>
        <taxon>Atheliaceae</taxon>
        <taxon>Piloderma</taxon>
    </lineage>
</organism>
<dbReference type="EMBL" id="KN832971">
    <property type="protein sequence ID" value="KIM91383.1"/>
    <property type="molecule type" value="Genomic_DNA"/>
</dbReference>
<keyword evidence="3" id="KW-1185">Reference proteome</keyword>
<gene>
    <name evidence="2" type="ORF">PILCRDRAFT_83661</name>
</gene>
<feature type="compositionally biased region" description="Basic and acidic residues" evidence="1">
    <location>
        <begin position="96"/>
        <end position="118"/>
    </location>
</feature>
<evidence type="ECO:0000313" key="3">
    <source>
        <dbReference type="Proteomes" id="UP000054166"/>
    </source>
</evidence>
<dbReference type="HOGENOM" id="CLU_1540640_0_0_1"/>
<evidence type="ECO:0000256" key="1">
    <source>
        <dbReference type="SAM" id="MobiDB-lite"/>
    </source>
</evidence>
<reference evidence="2 3" key="1">
    <citation type="submission" date="2014-04" db="EMBL/GenBank/DDBJ databases">
        <authorList>
            <consortium name="DOE Joint Genome Institute"/>
            <person name="Kuo A."/>
            <person name="Tarkka M."/>
            <person name="Buscot F."/>
            <person name="Kohler A."/>
            <person name="Nagy L.G."/>
            <person name="Floudas D."/>
            <person name="Copeland A."/>
            <person name="Barry K.W."/>
            <person name="Cichocki N."/>
            <person name="Veneault-Fourrey C."/>
            <person name="LaButti K."/>
            <person name="Lindquist E.A."/>
            <person name="Lipzen A."/>
            <person name="Lundell T."/>
            <person name="Morin E."/>
            <person name="Murat C."/>
            <person name="Sun H."/>
            <person name="Tunlid A."/>
            <person name="Henrissat B."/>
            <person name="Grigoriev I.V."/>
            <person name="Hibbett D.S."/>
            <person name="Martin F."/>
            <person name="Nordberg H.P."/>
            <person name="Cantor M.N."/>
            <person name="Hua S.X."/>
        </authorList>
    </citation>
    <scope>NUCLEOTIDE SEQUENCE [LARGE SCALE GENOMIC DNA]</scope>
    <source>
        <strain evidence="2 3">F 1598</strain>
    </source>
</reference>
<feature type="compositionally biased region" description="Low complexity" evidence="1">
    <location>
        <begin position="125"/>
        <end position="135"/>
    </location>
</feature>
<accession>A0A0C3BXU9</accession>